<keyword evidence="6" id="KW-0443">Lipid metabolism</keyword>
<dbReference type="SUPFAM" id="SSF51735">
    <property type="entry name" value="NAD(P)-binding Rossmann-fold domains"/>
    <property type="match status" value="2"/>
</dbReference>
<proteinExistence type="predicted"/>
<accession>A0AAQ4EQP8</accession>
<feature type="domain" description="Ketoreductase" evidence="9">
    <location>
        <begin position="855"/>
        <end position="1026"/>
    </location>
</feature>
<evidence type="ECO:0000256" key="3">
    <source>
        <dbReference type="ARBA" id="ARBA00022832"/>
    </source>
</evidence>
<dbReference type="InterPro" id="IPR042104">
    <property type="entry name" value="PKS_dehydratase_sf"/>
</dbReference>
<reference evidence="11 12" key="1">
    <citation type="journal article" date="2023" name="Arcadia Sci">
        <title>De novo assembly of a long-read Amblyomma americanum tick genome.</title>
        <authorList>
            <person name="Chou S."/>
            <person name="Poskanzer K.E."/>
            <person name="Rollins M."/>
            <person name="Thuy-Boun P.S."/>
        </authorList>
    </citation>
    <scope>NUCLEOTIDE SEQUENCE [LARGE SCALE GENOMIC DNA]</scope>
    <source>
        <strain evidence="11">F_SG_1</strain>
        <tissue evidence="11">Salivary glands</tissue>
    </source>
</reference>
<evidence type="ECO:0000256" key="5">
    <source>
        <dbReference type="ARBA" id="ARBA00023002"/>
    </source>
</evidence>
<dbReference type="InterPro" id="IPR013968">
    <property type="entry name" value="PKS_KR"/>
</dbReference>
<gene>
    <name evidence="11" type="ORF">V5799_029607</name>
</gene>
<dbReference type="GO" id="GO:0016491">
    <property type="term" value="F:oxidoreductase activity"/>
    <property type="evidence" value="ECO:0007669"/>
    <property type="project" value="UniProtKB-KW"/>
</dbReference>
<evidence type="ECO:0000313" key="12">
    <source>
        <dbReference type="Proteomes" id="UP001321473"/>
    </source>
</evidence>
<dbReference type="AlphaFoldDB" id="A0AAQ4EQP8"/>
<dbReference type="GO" id="GO:0006633">
    <property type="term" value="P:fatty acid biosynthetic process"/>
    <property type="evidence" value="ECO:0007669"/>
    <property type="project" value="UniProtKB-KW"/>
</dbReference>
<dbReference type="EMBL" id="JARKHS020012266">
    <property type="protein sequence ID" value="KAK8777049.1"/>
    <property type="molecule type" value="Genomic_DNA"/>
</dbReference>
<dbReference type="InterPro" id="IPR036291">
    <property type="entry name" value="NAD(P)-bd_dom_sf"/>
</dbReference>
<evidence type="ECO:0000256" key="4">
    <source>
        <dbReference type="ARBA" id="ARBA00022857"/>
    </source>
</evidence>
<evidence type="ECO:0008006" key="13">
    <source>
        <dbReference type="Google" id="ProtNLM"/>
    </source>
</evidence>
<dbReference type="PANTHER" id="PTHR43775">
    <property type="entry name" value="FATTY ACID SYNTHASE"/>
    <property type="match status" value="1"/>
</dbReference>
<dbReference type="Gene3D" id="3.90.180.10">
    <property type="entry name" value="Medium-chain alcohol dehydrogenases, catalytic domain"/>
    <property type="match status" value="2"/>
</dbReference>
<dbReference type="InterPro" id="IPR057326">
    <property type="entry name" value="KR_dom"/>
</dbReference>
<feature type="domain" description="Enoyl reductase (ER)" evidence="10">
    <location>
        <begin position="615"/>
        <end position="824"/>
    </location>
</feature>
<keyword evidence="12" id="KW-1185">Reference proteome</keyword>
<organism evidence="11 12">
    <name type="scientific">Amblyomma americanum</name>
    <name type="common">Lone star tick</name>
    <dbReference type="NCBI Taxonomy" id="6943"/>
    <lineage>
        <taxon>Eukaryota</taxon>
        <taxon>Metazoa</taxon>
        <taxon>Ecdysozoa</taxon>
        <taxon>Arthropoda</taxon>
        <taxon>Chelicerata</taxon>
        <taxon>Arachnida</taxon>
        <taxon>Acari</taxon>
        <taxon>Parasitiformes</taxon>
        <taxon>Ixodida</taxon>
        <taxon>Ixodoidea</taxon>
        <taxon>Ixodidae</taxon>
        <taxon>Amblyomminae</taxon>
        <taxon>Amblyomma</taxon>
    </lineage>
</organism>
<evidence type="ECO:0000256" key="7">
    <source>
        <dbReference type="ARBA" id="ARBA00023160"/>
    </source>
</evidence>
<dbReference type="Gene3D" id="3.40.50.720">
    <property type="entry name" value="NAD(P)-binding Rossmann-like Domain"/>
    <property type="match status" value="2"/>
</dbReference>
<dbReference type="InterPro" id="IPR020843">
    <property type="entry name" value="ER"/>
</dbReference>
<dbReference type="CDD" id="cd08954">
    <property type="entry name" value="KR_1_FAS_SDR_x"/>
    <property type="match status" value="1"/>
</dbReference>
<dbReference type="Gene3D" id="3.40.50.150">
    <property type="entry name" value="Vaccinia Virus protein VP39"/>
    <property type="match status" value="1"/>
</dbReference>
<evidence type="ECO:0000313" key="11">
    <source>
        <dbReference type="EMBL" id="KAK8777049.1"/>
    </source>
</evidence>
<dbReference type="Pfam" id="PF21149">
    <property type="entry name" value="FAS_pseudo-KR"/>
    <property type="match status" value="1"/>
</dbReference>
<dbReference type="GO" id="GO:0004312">
    <property type="term" value="F:fatty acid synthase activity"/>
    <property type="evidence" value="ECO:0007669"/>
    <property type="project" value="TreeGrafter"/>
</dbReference>
<comment type="caution">
    <text evidence="11">The sequence shown here is derived from an EMBL/GenBank/DDBJ whole genome shotgun (WGS) entry which is preliminary data.</text>
</comment>
<protein>
    <recommendedName>
        <fullName evidence="13">Fatty acid synthase</fullName>
    </recommendedName>
</protein>
<keyword evidence="4" id="KW-0521">NADP</keyword>
<dbReference type="InterPro" id="IPR049391">
    <property type="entry name" value="FAS_pseudo-KR"/>
</dbReference>
<keyword evidence="2" id="KW-0444">Lipid biosynthesis</keyword>
<dbReference type="Pfam" id="PF13602">
    <property type="entry name" value="ADH_zinc_N_2"/>
    <property type="match status" value="1"/>
</dbReference>
<dbReference type="SMART" id="SM00829">
    <property type="entry name" value="PKS_ER"/>
    <property type="match status" value="1"/>
</dbReference>
<evidence type="ECO:0000259" key="9">
    <source>
        <dbReference type="SMART" id="SM00822"/>
    </source>
</evidence>
<keyword evidence="8" id="KW-0511">Multifunctional enzyme</keyword>
<keyword evidence="1" id="KW-0596">Phosphopantetheine</keyword>
<sequence length="1026" mass="112676">MRASGEFEVCEAGTVAASGRIRMAEPGEKLLDKEPPGTPAETVAYELETEDIYKELRLRGYQYHGGFQGILKADLHKPYGKLQWEGNWVTFIDTMLQFSVLGSPQRSLNLPVRIQSCRVYPGIQARVAEEVGDAGIDIVYDPYLNTCRAGGVSMRGLKASVAPRRAGQQTPLLEEYQFVPYSDDEAARKEREMCVREYIDVCCSVALRILESCGKNKAQISDVMNAFREAPEQVLNRYLENLAENHGLLRVLTAIQQQANDPASSLVSTVQSALAAHKEDLERDVLNTALFEENPLRHVLDVVVENMNVKKIRVLELAGEGSDTFLAPWVSQLLRLSNILLKIEYTIAHPSPDKLASEQLPEGTRTVVWDPASASKNGLPDADLIVLLGVGGQGSKSLETLAGELSVRCREQAFVLLALRTALTSAEMFLSTAGKVSPKVHAIDAVEAAFCAHGFRLVGLKSNNISTLFLLRKSSAAPFDLAKQEVITVKNSGFEWVESLKAKALEYDNKPAGENIWLLAEDAAVSGIVGLTNCLRQETGGSHIRCVFNASIKGANNAANFHPSNPACKDILEKDLVMNVFKDGQWGSYRHLVTQSCGAPKTTTEYAFLNVQTRGDLSSLQWYESPLRYASPSSGADGVLCSVYYAPLNFRDIMLATGKLPPDALPGSKEKKEFLKRRFPQLQDRHFANSRDLSFEEHVLSETKGRGVDLVLNSLAEEKLQASVRCLATHGRFLEIGKFDLSKNSPLGMSVFLKNVTFHGILLDALFGDDPFVAADKRRVAELVREGIASGAVRPLDAIRFSRNQAEEAFRFMASGKHMGKVVLEVRPEETPLKTTSALPLNVEAVVRTCFYEHKSYVIVGGLGGFGLELADWMVSRGCRKLLLSARSGVCTGYQKLCLHRWQHAGAKVIVSKADVSTEQGARQIIQEATNVGPVGGIFNLAMVLRDALLENQTPESFETVCKPKCDGTQHLDELSRKLCPELEHFVVFSSVTCGRGNAGQTNYGYANSVMERICERRVADGLPGE</sequence>
<evidence type="ECO:0000256" key="8">
    <source>
        <dbReference type="ARBA" id="ARBA00023268"/>
    </source>
</evidence>
<dbReference type="CDD" id="cd05195">
    <property type="entry name" value="enoyl_red"/>
    <property type="match status" value="1"/>
</dbReference>
<keyword evidence="3" id="KW-0276">Fatty acid metabolism</keyword>
<dbReference type="Gene3D" id="3.10.129.110">
    <property type="entry name" value="Polyketide synthase dehydratase"/>
    <property type="match status" value="1"/>
</dbReference>
<evidence type="ECO:0000256" key="2">
    <source>
        <dbReference type="ARBA" id="ARBA00022516"/>
    </source>
</evidence>
<keyword evidence="7" id="KW-0275">Fatty acid biosynthesis</keyword>
<dbReference type="Pfam" id="PF08659">
    <property type="entry name" value="KR"/>
    <property type="match status" value="1"/>
</dbReference>
<dbReference type="InterPro" id="IPR050091">
    <property type="entry name" value="PKS_NRPS_Biosynth_Enz"/>
</dbReference>
<name>A0AAQ4EQP8_AMBAM</name>
<evidence type="ECO:0000259" key="10">
    <source>
        <dbReference type="SMART" id="SM00829"/>
    </source>
</evidence>
<dbReference type="InterPro" id="IPR029063">
    <property type="entry name" value="SAM-dependent_MTases_sf"/>
</dbReference>
<dbReference type="PANTHER" id="PTHR43775:SF7">
    <property type="entry name" value="FATTY ACID SYNTHASE"/>
    <property type="match status" value="1"/>
</dbReference>
<evidence type="ECO:0000256" key="1">
    <source>
        <dbReference type="ARBA" id="ARBA00022450"/>
    </source>
</evidence>
<dbReference type="SMART" id="SM00822">
    <property type="entry name" value="PKS_KR"/>
    <property type="match status" value="1"/>
</dbReference>
<evidence type="ECO:0000256" key="6">
    <source>
        <dbReference type="ARBA" id="ARBA00023098"/>
    </source>
</evidence>
<keyword evidence="5" id="KW-0560">Oxidoreductase</keyword>
<dbReference type="Proteomes" id="UP001321473">
    <property type="component" value="Unassembled WGS sequence"/>
</dbReference>